<protein>
    <submittedName>
        <fullName evidence="1">25473_t:CDS:1</fullName>
    </submittedName>
</protein>
<proteinExistence type="predicted"/>
<feature type="non-terminal residue" evidence="1">
    <location>
        <position position="1"/>
    </location>
</feature>
<sequence length="241" mass="28663">YNEDIPTNCLKPFLNLIKTQTELKEFELKYFSTTRIKFDKNNLANLVLNLEVLSIKHSFGNPFGDQNNLQNLKKLKLVDNNIELNRIMLKTKCKSLKFFIINEKELSNKVKEEFIFLLCQNYLNITTLCYVTDNLMFSSTLRKFYKLCQLQIGGFAYYNLSYSSQDYLQTLIRYLPSSLKIPSLLNIYDYSYENLNCFLQDFDIERVKLEVFILPFNVELDLLLNLRKFIEKAKHLRYIEI</sequence>
<evidence type="ECO:0000313" key="1">
    <source>
        <dbReference type="EMBL" id="CAG8779188.1"/>
    </source>
</evidence>
<dbReference type="Proteomes" id="UP000789920">
    <property type="component" value="Unassembled WGS sequence"/>
</dbReference>
<evidence type="ECO:0000313" key="2">
    <source>
        <dbReference type="Proteomes" id="UP000789920"/>
    </source>
</evidence>
<name>A0ACA9R6H3_9GLOM</name>
<dbReference type="EMBL" id="CAJVQC010044255">
    <property type="protein sequence ID" value="CAG8779188.1"/>
    <property type="molecule type" value="Genomic_DNA"/>
</dbReference>
<keyword evidence="2" id="KW-1185">Reference proteome</keyword>
<organism evidence="1 2">
    <name type="scientific">Racocetra persica</name>
    <dbReference type="NCBI Taxonomy" id="160502"/>
    <lineage>
        <taxon>Eukaryota</taxon>
        <taxon>Fungi</taxon>
        <taxon>Fungi incertae sedis</taxon>
        <taxon>Mucoromycota</taxon>
        <taxon>Glomeromycotina</taxon>
        <taxon>Glomeromycetes</taxon>
        <taxon>Diversisporales</taxon>
        <taxon>Gigasporaceae</taxon>
        <taxon>Racocetra</taxon>
    </lineage>
</organism>
<reference evidence="1" key="1">
    <citation type="submission" date="2021-06" db="EMBL/GenBank/DDBJ databases">
        <authorList>
            <person name="Kallberg Y."/>
            <person name="Tangrot J."/>
            <person name="Rosling A."/>
        </authorList>
    </citation>
    <scope>NUCLEOTIDE SEQUENCE</scope>
    <source>
        <strain evidence="1">MA461A</strain>
    </source>
</reference>
<comment type="caution">
    <text evidence="1">The sequence shown here is derived from an EMBL/GenBank/DDBJ whole genome shotgun (WGS) entry which is preliminary data.</text>
</comment>
<accession>A0ACA9R6H3</accession>
<gene>
    <name evidence="1" type="ORF">RPERSI_LOCUS17331</name>
</gene>
<feature type="non-terminal residue" evidence="1">
    <location>
        <position position="241"/>
    </location>
</feature>